<dbReference type="AlphaFoldDB" id="A0A848MCU6"/>
<reference evidence="3 4" key="1">
    <citation type="submission" date="2020-04" db="EMBL/GenBank/DDBJ databases">
        <title>Paenibacillus algicola sp. nov., a novel marine bacterium producing alginate lyase.</title>
        <authorList>
            <person name="Huang H."/>
        </authorList>
    </citation>
    <scope>NUCLEOTIDE SEQUENCE [LARGE SCALE GENOMIC DNA]</scope>
    <source>
        <strain evidence="3 4">L7-75</strain>
    </source>
</reference>
<dbReference type="SUPFAM" id="SSF52402">
    <property type="entry name" value="Adenine nucleotide alpha hydrolases-like"/>
    <property type="match status" value="1"/>
</dbReference>
<evidence type="ECO:0000313" key="3">
    <source>
        <dbReference type="EMBL" id="NMO97852.1"/>
    </source>
</evidence>
<evidence type="ECO:0000313" key="4">
    <source>
        <dbReference type="Proteomes" id="UP000565468"/>
    </source>
</evidence>
<dbReference type="EMBL" id="JABBPN010000024">
    <property type="protein sequence ID" value="NMO97852.1"/>
    <property type="molecule type" value="Genomic_DNA"/>
</dbReference>
<evidence type="ECO:0000256" key="1">
    <source>
        <dbReference type="ARBA" id="ARBA00008791"/>
    </source>
</evidence>
<gene>
    <name evidence="3" type="ORF">HII30_18990</name>
</gene>
<keyword evidence="4" id="KW-1185">Reference proteome</keyword>
<dbReference type="PRINTS" id="PR01438">
    <property type="entry name" value="UNVRSLSTRESS"/>
</dbReference>
<dbReference type="PANTHER" id="PTHR46268:SF6">
    <property type="entry name" value="UNIVERSAL STRESS PROTEIN UP12"/>
    <property type="match status" value="1"/>
</dbReference>
<comment type="caution">
    <text evidence="3">The sequence shown here is derived from an EMBL/GenBank/DDBJ whole genome shotgun (WGS) entry which is preliminary data.</text>
</comment>
<proteinExistence type="inferred from homology"/>
<name>A0A848MCU6_PAELE</name>
<dbReference type="InterPro" id="IPR006015">
    <property type="entry name" value="Universal_stress_UspA"/>
</dbReference>
<organism evidence="3 4">
    <name type="scientific">Paenibacillus lemnae</name>
    <dbReference type="NCBI Taxonomy" id="1330551"/>
    <lineage>
        <taxon>Bacteria</taxon>
        <taxon>Bacillati</taxon>
        <taxon>Bacillota</taxon>
        <taxon>Bacilli</taxon>
        <taxon>Bacillales</taxon>
        <taxon>Paenibacillaceae</taxon>
        <taxon>Paenibacillus</taxon>
    </lineage>
</organism>
<sequence length="139" mass="15382">MYQHILLAADGSQNSLRAAKETIKLAAAFPQCTVEVVMVADYDKSRYDILHAVSSSELELKRRKILAPVEELLQTNNISYRVKILHGEPGPAIVDYANQEKVELLVIGSRGLNALQEMVLGSVSHKVVKRAQCPVMIVK</sequence>
<dbReference type="Pfam" id="PF00582">
    <property type="entry name" value="Usp"/>
    <property type="match status" value="1"/>
</dbReference>
<dbReference type="InterPro" id="IPR014729">
    <property type="entry name" value="Rossmann-like_a/b/a_fold"/>
</dbReference>
<dbReference type="PANTHER" id="PTHR46268">
    <property type="entry name" value="STRESS RESPONSE PROTEIN NHAX"/>
    <property type="match status" value="1"/>
</dbReference>
<protein>
    <submittedName>
        <fullName evidence="3">Universal stress protein</fullName>
    </submittedName>
</protein>
<dbReference type="CDD" id="cd00293">
    <property type="entry name" value="USP-like"/>
    <property type="match status" value="1"/>
</dbReference>
<dbReference type="Gene3D" id="3.40.50.620">
    <property type="entry name" value="HUPs"/>
    <property type="match status" value="1"/>
</dbReference>
<accession>A0A848MCU6</accession>
<dbReference type="InterPro" id="IPR006016">
    <property type="entry name" value="UspA"/>
</dbReference>
<dbReference type="RefSeq" id="WP_169506625.1">
    <property type="nucleotide sequence ID" value="NZ_JABBPN010000024.1"/>
</dbReference>
<feature type="domain" description="UspA" evidence="2">
    <location>
        <begin position="1"/>
        <end position="139"/>
    </location>
</feature>
<dbReference type="Proteomes" id="UP000565468">
    <property type="component" value="Unassembled WGS sequence"/>
</dbReference>
<comment type="similarity">
    <text evidence="1">Belongs to the universal stress protein A family.</text>
</comment>
<evidence type="ECO:0000259" key="2">
    <source>
        <dbReference type="Pfam" id="PF00582"/>
    </source>
</evidence>